<evidence type="ECO:0000313" key="4">
    <source>
        <dbReference type="RefSeq" id="XP_060673811.1"/>
    </source>
</evidence>
<sequence>MSKETTAADVWTVLEERYMAKSVPNHINLKQRLYGFKMKEGRSLSDNLDGFTKLIQDMENMQISIEGNEHFVDTLKYGRKTLDEKEVIVAIVAKDAEKSLSGKSSDGLGLTVRGFSREVGKGQEKQSDGDANVTLEGYESSEVLLETDRDNGVEWILDSSCTFHMSLMRSYFDIFEELDGGFVLMGNNAVYNVEGIGTIKLKLHDGVARTLSDVRYIPGLKRNLISLGTLNEHAYSYKAERGTLKVLKGSMVAVKASKKNGLYVLDGNVVQGEASVSVNEKVSDTTLWHRRIHHISEKRLIELSKQGLLCGHKVEKLDF</sequence>
<feature type="domain" description="GAG-pre-integrase" evidence="1">
    <location>
        <begin position="261"/>
        <end position="317"/>
    </location>
</feature>
<dbReference type="InterPro" id="IPR025724">
    <property type="entry name" value="GAG-pre-integrase_dom"/>
</dbReference>
<dbReference type="Proteomes" id="UP001652623">
    <property type="component" value="Chromosome 6"/>
</dbReference>
<name>A0ABM4AAP7_ZIZJJ</name>
<evidence type="ECO:0000313" key="3">
    <source>
        <dbReference type="Proteomes" id="UP001652623"/>
    </source>
</evidence>
<dbReference type="Pfam" id="PF22936">
    <property type="entry name" value="Pol_BBD"/>
    <property type="match status" value="1"/>
</dbReference>
<accession>A0ABM4AAP7</accession>
<dbReference type="GeneID" id="132803961"/>
<dbReference type="InterPro" id="IPR054722">
    <property type="entry name" value="PolX-like_BBD"/>
</dbReference>
<dbReference type="PANTHER" id="PTHR47592">
    <property type="entry name" value="PBF68 PROTEIN"/>
    <property type="match status" value="1"/>
</dbReference>
<organism evidence="3 4">
    <name type="scientific">Ziziphus jujuba</name>
    <name type="common">Chinese jujube</name>
    <name type="synonym">Ziziphus sativa</name>
    <dbReference type="NCBI Taxonomy" id="326968"/>
    <lineage>
        <taxon>Eukaryota</taxon>
        <taxon>Viridiplantae</taxon>
        <taxon>Streptophyta</taxon>
        <taxon>Embryophyta</taxon>
        <taxon>Tracheophyta</taxon>
        <taxon>Spermatophyta</taxon>
        <taxon>Magnoliopsida</taxon>
        <taxon>eudicotyledons</taxon>
        <taxon>Gunneridae</taxon>
        <taxon>Pentapetalae</taxon>
        <taxon>rosids</taxon>
        <taxon>fabids</taxon>
        <taxon>Rosales</taxon>
        <taxon>Rhamnaceae</taxon>
        <taxon>Paliureae</taxon>
        <taxon>Ziziphus</taxon>
    </lineage>
</organism>
<dbReference type="Pfam" id="PF14223">
    <property type="entry name" value="Retrotran_gag_2"/>
    <property type="match status" value="1"/>
</dbReference>
<proteinExistence type="predicted"/>
<evidence type="ECO:0000259" key="2">
    <source>
        <dbReference type="Pfam" id="PF22936"/>
    </source>
</evidence>
<evidence type="ECO:0000259" key="1">
    <source>
        <dbReference type="Pfam" id="PF13976"/>
    </source>
</evidence>
<dbReference type="RefSeq" id="XP_060673811.1">
    <property type="nucleotide sequence ID" value="XM_060817828.1"/>
</dbReference>
<reference evidence="4" key="1">
    <citation type="submission" date="2025-08" db="UniProtKB">
        <authorList>
            <consortium name="RefSeq"/>
        </authorList>
    </citation>
    <scope>IDENTIFICATION</scope>
    <source>
        <tissue evidence="4">Seedling</tissue>
    </source>
</reference>
<keyword evidence="3" id="KW-1185">Reference proteome</keyword>
<feature type="domain" description="Retrovirus-related Pol polyprotein from transposon TNT 1-94-like beta-barrel" evidence="2">
    <location>
        <begin position="155"/>
        <end position="235"/>
    </location>
</feature>
<gene>
    <name evidence="4" type="primary">LOC132803961</name>
</gene>
<protein>
    <submittedName>
        <fullName evidence="4">Uncharacterized protein LOC132803961</fullName>
    </submittedName>
</protein>
<dbReference type="Pfam" id="PF13976">
    <property type="entry name" value="gag_pre-integrs"/>
    <property type="match status" value="1"/>
</dbReference>
<dbReference type="PANTHER" id="PTHR47592:SF27">
    <property type="entry name" value="OS08G0421700 PROTEIN"/>
    <property type="match status" value="1"/>
</dbReference>